<feature type="coiled-coil region" evidence="1">
    <location>
        <begin position="158"/>
        <end position="185"/>
    </location>
</feature>
<organism evidence="5 6">
    <name type="scientific">Diplodia intermedia</name>
    <dbReference type="NCBI Taxonomy" id="856260"/>
    <lineage>
        <taxon>Eukaryota</taxon>
        <taxon>Fungi</taxon>
        <taxon>Dikarya</taxon>
        <taxon>Ascomycota</taxon>
        <taxon>Pezizomycotina</taxon>
        <taxon>Dothideomycetes</taxon>
        <taxon>Dothideomycetes incertae sedis</taxon>
        <taxon>Botryosphaeriales</taxon>
        <taxon>Botryosphaeriaceae</taxon>
        <taxon>Diplodia</taxon>
    </lineage>
</organism>
<feature type="compositionally biased region" description="Polar residues" evidence="2">
    <location>
        <begin position="269"/>
        <end position="280"/>
    </location>
</feature>
<comment type="caution">
    <text evidence="5">The sequence shown here is derived from an EMBL/GenBank/DDBJ whole genome shotgun (WGS) entry which is preliminary data.</text>
</comment>
<evidence type="ECO:0000259" key="3">
    <source>
        <dbReference type="Pfam" id="PF12331"/>
    </source>
</evidence>
<dbReference type="Pfam" id="PF12331">
    <property type="entry name" value="Rad26-like_helical_rpts"/>
    <property type="match status" value="1"/>
</dbReference>
<feature type="domain" description="Rad26-like helical repeats" evidence="3">
    <location>
        <begin position="416"/>
        <end position="607"/>
    </location>
</feature>
<protein>
    <recommendedName>
        <fullName evidence="7">Dna repair protein rad26</fullName>
    </recommendedName>
</protein>
<feature type="compositionally biased region" description="Acidic residues" evidence="2">
    <location>
        <begin position="1"/>
        <end position="15"/>
    </location>
</feature>
<gene>
    <name evidence="5" type="ORF">SLS58_001436</name>
</gene>
<keyword evidence="6" id="KW-1185">Reference proteome</keyword>
<reference evidence="5 6" key="1">
    <citation type="journal article" date="2023" name="Plant Dis.">
        <title>First Report of Diplodia intermedia Causing Canker and Dieback Diseases on Apple Trees in Canada.</title>
        <authorList>
            <person name="Ellouze W."/>
            <person name="Ilyukhin E."/>
            <person name="Sulman M."/>
            <person name="Ali S."/>
        </authorList>
    </citation>
    <scope>NUCLEOTIDE SEQUENCE [LARGE SCALE GENOMIC DNA]</scope>
    <source>
        <strain evidence="5 6">M45-28</strain>
    </source>
</reference>
<evidence type="ECO:0000256" key="1">
    <source>
        <dbReference type="SAM" id="Coils"/>
    </source>
</evidence>
<keyword evidence="1" id="KW-0175">Coiled coil</keyword>
<dbReference type="InterPro" id="IPR022093">
    <property type="entry name" value="Rad26-like_helical"/>
</dbReference>
<feature type="region of interest" description="Disordered" evidence="2">
    <location>
        <begin position="1"/>
        <end position="106"/>
    </location>
</feature>
<dbReference type="EMBL" id="JAKEKT020000005">
    <property type="protein sequence ID" value="KAL1650058.1"/>
    <property type="molecule type" value="Genomic_DNA"/>
</dbReference>
<dbReference type="InterPro" id="IPR048379">
    <property type="entry name" value="Rad26-like_C"/>
</dbReference>
<evidence type="ECO:0000313" key="6">
    <source>
        <dbReference type="Proteomes" id="UP001521184"/>
    </source>
</evidence>
<feature type="region of interest" description="Disordered" evidence="2">
    <location>
        <begin position="125"/>
        <end position="156"/>
    </location>
</feature>
<feature type="domain" description="Rad26-like C-terminal" evidence="4">
    <location>
        <begin position="674"/>
        <end position="707"/>
    </location>
</feature>
<evidence type="ECO:0008006" key="7">
    <source>
        <dbReference type="Google" id="ProtNLM"/>
    </source>
</evidence>
<dbReference type="Pfam" id="PF21046">
    <property type="entry name" value="Rad26-like_C"/>
    <property type="match status" value="1"/>
</dbReference>
<sequence>MAVDDDEFGSADDLDAIPSEKLRELESQALASTQHRRNSNAPPDPATPSQQAQAPQPDPPQSEYEFPDADTIHLDGQPLLAQLPKDNATGPLQRFGGNPPVTATTRRTAQDLANDQRESLYEHGLNRHARNSNYNLGGTAATSVPPPHSAEDLTNAGEEELKAKIDELQRAIEDVIKSKQEAEAQAQRRAGEAAILRGKFERADKEKVAKLASLRTACTEKVASLEAQIEGLKREIEKLKTQYQFQEVELRAEAGKPKSRRNLKDGAANSKTGKPQATTPKKNRRAEYGDGFDDGGVMEVSPSKSREKSRNGTPRQGAKRKRNAIEASPAKPLPLAEPQQPQVPEDESIVMPDAEQHDDILANVSKSDGKFKYQPLHVILDTLQFVLSFESLEKTASLAEEIVPLAQSSASLVVWTSLDNPELKQHIDLHECLCLMLTVARSCVYDVGATTRFWTLVSRDFIRALFKTPFLSTLSLTVQLLATSVTPTTFGPIPDFDPAELPASRANPNKEVTALDYLVTFLQEAPPVVPSQPALWSFRLTLLHAFSAFLPSPAAAAALATHRCFIGRLFILINDAVATLYATAPRTPLAATLARVANLGIRVAFVLITEPATEALVDRHERVAAVQGATHAHLVGLTRLAYVDIDADADVVADDGGGDDGGPAAAGGFGGARVLEAGIEEEAVDMAHQLLDQFLIPSEGQELLKVFSTARTPSS</sequence>
<feature type="compositionally biased region" description="Polar residues" evidence="2">
    <location>
        <begin position="131"/>
        <end position="142"/>
    </location>
</feature>
<name>A0ABR3U259_9PEZI</name>
<dbReference type="Proteomes" id="UP001521184">
    <property type="component" value="Unassembled WGS sequence"/>
</dbReference>
<accession>A0ABR3U259</accession>
<feature type="region of interest" description="Disordered" evidence="2">
    <location>
        <begin position="247"/>
        <end position="344"/>
    </location>
</feature>
<proteinExistence type="predicted"/>
<evidence type="ECO:0000313" key="5">
    <source>
        <dbReference type="EMBL" id="KAL1650058.1"/>
    </source>
</evidence>
<evidence type="ECO:0000259" key="4">
    <source>
        <dbReference type="Pfam" id="PF21046"/>
    </source>
</evidence>
<evidence type="ECO:0000256" key="2">
    <source>
        <dbReference type="SAM" id="MobiDB-lite"/>
    </source>
</evidence>